<organism evidence="1 2">
    <name type="scientific">Caerostris extrusa</name>
    <name type="common">Bark spider</name>
    <name type="synonym">Caerostris bankana</name>
    <dbReference type="NCBI Taxonomy" id="172846"/>
    <lineage>
        <taxon>Eukaryota</taxon>
        <taxon>Metazoa</taxon>
        <taxon>Ecdysozoa</taxon>
        <taxon>Arthropoda</taxon>
        <taxon>Chelicerata</taxon>
        <taxon>Arachnida</taxon>
        <taxon>Araneae</taxon>
        <taxon>Araneomorphae</taxon>
        <taxon>Entelegynae</taxon>
        <taxon>Araneoidea</taxon>
        <taxon>Araneidae</taxon>
        <taxon>Caerostris</taxon>
    </lineage>
</organism>
<sequence>MAPFIGPVAVFIRAWEARKLSRLAKSNYFPSPFAAPFSLPKPLLSRHGASWRGENDCNSPGNRAIKGWGNGPPSAFKDGTTRLSFTAVIWLSVSRATFRHLFLTKEWGMSGLL</sequence>
<proteinExistence type="predicted"/>
<reference evidence="1 2" key="1">
    <citation type="submission" date="2021-06" db="EMBL/GenBank/DDBJ databases">
        <title>Caerostris extrusa draft genome.</title>
        <authorList>
            <person name="Kono N."/>
            <person name="Arakawa K."/>
        </authorList>
    </citation>
    <scope>NUCLEOTIDE SEQUENCE [LARGE SCALE GENOMIC DNA]</scope>
</reference>
<evidence type="ECO:0000313" key="1">
    <source>
        <dbReference type="EMBL" id="GIX81372.1"/>
    </source>
</evidence>
<accession>A0AAV4NDA9</accession>
<name>A0AAV4NDA9_CAEEX</name>
<dbReference type="EMBL" id="BPLR01020673">
    <property type="protein sequence ID" value="GIX81372.1"/>
    <property type="molecule type" value="Genomic_DNA"/>
</dbReference>
<dbReference type="Proteomes" id="UP001054945">
    <property type="component" value="Unassembled WGS sequence"/>
</dbReference>
<keyword evidence="2" id="KW-1185">Reference proteome</keyword>
<comment type="caution">
    <text evidence="1">The sequence shown here is derived from an EMBL/GenBank/DDBJ whole genome shotgun (WGS) entry which is preliminary data.</text>
</comment>
<gene>
    <name evidence="1" type="ORF">CEXT_43991</name>
</gene>
<evidence type="ECO:0000313" key="2">
    <source>
        <dbReference type="Proteomes" id="UP001054945"/>
    </source>
</evidence>
<protein>
    <submittedName>
        <fullName evidence="1">Uncharacterized protein</fullName>
    </submittedName>
</protein>
<dbReference type="AlphaFoldDB" id="A0AAV4NDA9"/>